<reference evidence="2" key="1">
    <citation type="submission" date="2016-10" db="EMBL/GenBank/DDBJ databases">
        <authorList>
            <person name="Varghese N."/>
            <person name="Submissions S."/>
        </authorList>
    </citation>
    <scope>NUCLEOTIDE SEQUENCE [LARGE SCALE GENOMIC DNA]</scope>
    <source>
        <strain evidence="2">S9</strain>
    </source>
</reference>
<dbReference type="STRING" id="1601833.SAMN05518684_11510"/>
<evidence type="ECO:0000313" key="1">
    <source>
        <dbReference type="EMBL" id="SES30003.1"/>
    </source>
</evidence>
<proteinExistence type="predicted"/>
<sequence length="620" mass="71009">MSWLLHLYETYECNSDKIGVIDKKKNGQEYTLLPVSHTTQTAHIEVNITEKGEFHSASVVEKNDSSTLIPATENAANRAGSKVAPYPLHDKLSYTAGDFVHYGGQAKKREQYQAYIKQLEKWAQSPFATEKVISIYHYLLKGCLIKDLTAEYILYLDTEGNLINKWHKKYEDLHGPKPAIFSIAAGGQESAFIRFNVFSQEKLLTKIWNDKNVYDSFKNFYKDQLGAVDYCFVTGKEAPATTMHANKIRHSGDKAKLISANDKTGFTFRGRFKESREAATISYEVSQKAHNALKWLIHKQAKVIDQRVFLVWEKGQNHPPDPHEDSLNLFGTGETTPEGFTNEQFAKELSKAIDGYKHDISNSNDINIIVLDSATTGRLAVLYYRYLNKEIYLNRIKSWHSSCFWRHTYLKKPFFGAPATRDIAFAAYGPRANEKIVKGLMERMLPSIIDGRKIPADIVKSAFYRASNPLAMDKWEWEKTLSIACSLFNHKEGYDVRLAQEETNRDYLFGRLLAIADVLERRALGNEENRATNAIRYMNSFSRHPARTWKTIQSSLQPYQARLGPKAGYLSSLIDDVASRIAIEDFNNKPLSEKYLLGFYSQRHDLFQKRDKQPTTHEEE</sequence>
<gene>
    <name evidence="1" type="ORF">SAMN05518684_11510</name>
</gene>
<accession>A0A1H9W962</accession>
<dbReference type="InterPro" id="IPR010144">
    <property type="entry name" value="CRISPR-assoc_prot_Csd1-typ"/>
</dbReference>
<dbReference type="CDD" id="cd09757">
    <property type="entry name" value="Cas8c_I-C"/>
    <property type="match status" value="1"/>
</dbReference>
<evidence type="ECO:0000313" key="2">
    <source>
        <dbReference type="Proteomes" id="UP000198571"/>
    </source>
</evidence>
<dbReference type="AlphaFoldDB" id="A0A1H9W962"/>
<dbReference type="OrthoDB" id="5389988at2"/>
<dbReference type="EMBL" id="FOGT01000015">
    <property type="protein sequence ID" value="SES30003.1"/>
    <property type="molecule type" value="Genomic_DNA"/>
</dbReference>
<organism evidence="1 2">
    <name type="scientific">Salipaludibacillus aurantiacus</name>
    <dbReference type="NCBI Taxonomy" id="1601833"/>
    <lineage>
        <taxon>Bacteria</taxon>
        <taxon>Bacillati</taxon>
        <taxon>Bacillota</taxon>
        <taxon>Bacilli</taxon>
        <taxon>Bacillales</taxon>
        <taxon>Bacillaceae</taxon>
    </lineage>
</organism>
<dbReference type="Proteomes" id="UP000198571">
    <property type="component" value="Unassembled WGS sequence"/>
</dbReference>
<dbReference type="NCBIfam" id="TIGR01863">
    <property type="entry name" value="cas_Csd1"/>
    <property type="match status" value="1"/>
</dbReference>
<name>A0A1H9W962_9BACI</name>
<dbReference type="RefSeq" id="WP_093054318.1">
    <property type="nucleotide sequence ID" value="NZ_FOGT01000015.1"/>
</dbReference>
<protein>
    <submittedName>
        <fullName evidence="1">CRISPR-associated protein Csd1</fullName>
    </submittedName>
</protein>
<dbReference type="Pfam" id="PF09709">
    <property type="entry name" value="Cas_Csd1"/>
    <property type="match status" value="1"/>
</dbReference>
<keyword evidence="2" id="KW-1185">Reference proteome</keyword>